<keyword evidence="3" id="KW-1185">Reference proteome</keyword>
<accession>A0A8H6JM25</accession>
<protein>
    <submittedName>
        <fullName evidence="2">Uncharacterized protein</fullName>
    </submittedName>
</protein>
<feature type="region of interest" description="Disordered" evidence="1">
    <location>
        <begin position="114"/>
        <end position="162"/>
    </location>
</feature>
<feature type="region of interest" description="Disordered" evidence="1">
    <location>
        <begin position="1"/>
        <end position="29"/>
    </location>
</feature>
<feature type="compositionally biased region" description="Basic and acidic residues" evidence="1">
    <location>
        <begin position="127"/>
        <end position="137"/>
    </location>
</feature>
<gene>
    <name evidence="2" type="ORF">CSOJ01_03404</name>
</gene>
<comment type="caution">
    <text evidence="2">The sequence shown here is derived from an EMBL/GenBank/DDBJ whole genome shotgun (WGS) entry which is preliminary data.</text>
</comment>
<reference evidence="2 3" key="1">
    <citation type="journal article" date="2020" name="Phytopathology">
        <title>Genome Sequence Resources of Colletotrichum truncatum, C. plurivorum, C. musicola, and C. sojae: Four Species Pathogenic to Soybean (Glycine max).</title>
        <authorList>
            <person name="Rogerio F."/>
            <person name="Boufleur T.R."/>
            <person name="Ciampi-Guillardi M."/>
            <person name="Sukno S.A."/>
            <person name="Thon M.R."/>
            <person name="Massola Junior N.S."/>
            <person name="Baroncelli R."/>
        </authorList>
    </citation>
    <scope>NUCLEOTIDE SEQUENCE [LARGE SCALE GENOMIC DNA]</scope>
    <source>
        <strain evidence="2 3">LFN0009</strain>
    </source>
</reference>
<proteinExistence type="predicted"/>
<organism evidence="2 3">
    <name type="scientific">Colletotrichum sojae</name>
    <dbReference type="NCBI Taxonomy" id="2175907"/>
    <lineage>
        <taxon>Eukaryota</taxon>
        <taxon>Fungi</taxon>
        <taxon>Dikarya</taxon>
        <taxon>Ascomycota</taxon>
        <taxon>Pezizomycotina</taxon>
        <taxon>Sordariomycetes</taxon>
        <taxon>Hypocreomycetidae</taxon>
        <taxon>Glomerellales</taxon>
        <taxon>Glomerellaceae</taxon>
        <taxon>Colletotrichum</taxon>
        <taxon>Colletotrichum orchidearum species complex</taxon>
    </lineage>
</organism>
<name>A0A8H6JM25_9PEZI</name>
<evidence type="ECO:0000313" key="3">
    <source>
        <dbReference type="Proteomes" id="UP000652219"/>
    </source>
</evidence>
<feature type="compositionally biased region" description="Basic and acidic residues" evidence="1">
    <location>
        <begin position="1"/>
        <end position="20"/>
    </location>
</feature>
<dbReference type="EMBL" id="WIGN01000033">
    <property type="protein sequence ID" value="KAF6815724.1"/>
    <property type="molecule type" value="Genomic_DNA"/>
</dbReference>
<evidence type="ECO:0000256" key="1">
    <source>
        <dbReference type="SAM" id="MobiDB-lite"/>
    </source>
</evidence>
<evidence type="ECO:0000313" key="2">
    <source>
        <dbReference type="EMBL" id="KAF6815724.1"/>
    </source>
</evidence>
<dbReference type="AlphaFoldDB" id="A0A8H6JM25"/>
<sequence>MEGEKLHELERFNDLKEPSGERSTSNGCTLQSRRLKAAKAPRTFYYGLSSNALTINSLKKDLKLAHHQILTTLPIKNIKPQHVGEEINIRDTAKLNIGAQRYSALSSTDFRSITLTDPTTYDDDDDHESRPRTRNAEQDCDPTGVEIGTAEDTVRNTAAKRK</sequence>
<dbReference type="Proteomes" id="UP000652219">
    <property type="component" value="Unassembled WGS sequence"/>
</dbReference>